<sequence length="174" mass="19349">MSSIAKRYARALFEVAKERGLIDQMETELNDIVSVVNQSEDLNKILMHPHISADSKKQLFKDLFAAHVTAEVMNLLDVLFDSGRETELAAIVAAFIQQANEERGIADAVVTVAKPISEEEQARISEQFGKLVHKKLRIQTVIDPSILGGVVVKIGDRLYDGSIKSKLEHFAHQL</sequence>
<keyword evidence="10" id="KW-1185">Reference proteome</keyword>
<dbReference type="HAMAP" id="MF_01416">
    <property type="entry name" value="ATP_synth_delta_bact"/>
    <property type="match status" value="1"/>
</dbReference>
<evidence type="ECO:0000256" key="2">
    <source>
        <dbReference type="ARBA" id="ARBA00022448"/>
    </source>
</evidence>
<keyword evidence="6 8" id="KW-0139">CF(1)</keyword>
<dbReference type="GO" id="GO:0046933">
    <property type="term" value="F:proton-transporting ATP synthase activity, rotational mechanism"/>
    <property type="evidence" value="ECO:0007669"/>
    <property type="project" value="UniProtKB-UniRule"/>
</dbReference>
<evidence type="ECO:0000256" key="4">
    <source>
        <dbReference type="ARBA" id="ARBA00023065"/>
    </source>
</evidence>
<evidence type="ECO:0000256" key="1">
    <source>
        <dbReference type="ARBA" id="ARBA00004370"/>
    </source>
</evidence>
<dbReference type="NCBIfam" id="NF004403">
    <property type="entry name" value="PRK05758.2-4"/>
    <property type="match status" value="1"/>
</dbReference>
<evidence type="ECO:0000256" key="8">
    <source>
        <dbReference type="HAMAP-Rule" id="MF_01416"/>
    </source>
</evidence>
<evidence type="ECO:0000313" key="9">
    <source>
        <dbReference type="EMBL" id="MBM7590183.1"/>
    </source>
</evidence>
<dbReference type="PANTHER" id="PTHR11910">
    <property type="entry name" value="ATP SYNTHASE DELTA CHAIN"/>
    <property type="match status" value="1"/>
</dbReference>
<keyword evidence="8" id="KW-1003">Cell membrane</keyword>
<dbReference type="InterPro" id="IPR000711">
    <property type="entry name" value="ATPase_OSCP/dsu"/>
</dbReference>
<dbReference type="Pfam" id="PF00213">
    <property type="entry name" value="OSCP"/>
    <property type="match status" value="1"/>
</dbReference>
<comment type="caution">
    <text evidence="9">The sequence shown here is derived from an EMBL/GenBank/DDBJ whole genome shotgun (WGS) entry which is preliminary data.</text>
</comment>
<dbReference type="GO" id="GO:0045259">
    <property type="term" value="C:proton-transporting ATP synthase complex"/>
    <property type="evidence" value="ECO:0007669"/>
    <property type="project" value="UniProtKB-KW"/>
</dbReference>
<comment type="function">
    <text evidence="8">F(1)F(0) ATP synthase produces ATP from ADP in the presence of a proton or sodium gradient. F-type ATPases consist of two structural domains, F(1) containing the extramembraneous catalytic core and F(0) containing the membrane proton channel, linked together by a central stalk and a peripheral stalk. During catalysis, ATP synthesis in the catalytic domain of F(1) is coupled via a rotary mechanism of the central stalk subunits to proton translocation.</text>
</comment>
<dbReference type="PRINTS" id="PR00125">
    <property type="entry name" value="ATPASEDELTA"/>
</dbReference>
<reference evidence="9" key="1">
    <citation type="submission" date="2021-01" db="EMBL/GenBank/DDBJ databases">
        <title>Genomic Encyclopedia of Type Strains, Phase IV (KMG-IV): sequencing the most valuable type-strain genomes for metagenomic binning, comparative biology and taxonomic classification.</title>
        <authorList>
            <person name="Goeker M."/>
        </authorList>
    </citation>
    <scope>NUCLEOTIDE SEQUENCE</scope>
    <source>
        <strain evidence="9">DSM 25523</strain>
    </source>
</reference>
<gene>
    <name evidence="8" type="primary">atpH</name>
    <name evidence="9" type="ORF">JOD01_001787</name>
</gene>
<dbReference type="SUPFAM" id="SSF47928">
    <property type="entry name" value="N-terminal domain of the delta subunit of the F1F0-ATP synthase"/>
    <property type="match status" value="1"/>
</dbReference>
<dbReference type="InterPro" id="IPR020781">
    <property type="entry name" value="ATPase_OSCP/d_CS"/>
</dbReference>
<evidence type="ECO:0000256" key="7">
    <source>
        <dbReference type="ARBA" id="ARBA00023310"/>
    </source>
</evidence>
<evidence type="ECO:0000256" key="3">
    <source>
        <dbReference type="ARBA" id="ARBA00022781"/>
    </source>
</evidence>
<dbReference type="PROSITE" id="PS00389">
    <property type="entry name" value="ATPASE_DELTA"/>
    <property type="match status" value="1"/>
</dbReference>
<keyword evidence="2 8" id="KW-0813">Transport</keyword>
<dbReference type="EMBL" id="JAFBEB010000005">
    <property type="protein sequence ID" value="MBM7590183.1"/>
    <property type="molecule type" value="Genomic_DNA"/>
</dbReference>
<keyword evidence="4 8" id="KW-0406">Ion transport</keyword>
<dbReference type="Proteomes" id="UP000717624">
    <property type="component" value="Unassembled WGS sequence"/>
</dbReference>
<keyword evidence="3 8" id="KW-0375">Hydrogen ion transport</keyword>
<evidence type="ECO:0000256" key="6">
    <source>
        <dbReference type="ARBA" id="ARBA00023196"/>
    </source>
</evidence>
<organism evidence="9 10">
    <name type="scientific">Brevibacillus fulvus</name>
    <dbReference type="NCBI Taxonomy" id="1125967"/>
    <lineage>
        <taxon>Bacteria</taxon>
        <taxon>Bacillati</taxon>
        <taxon>Bacillota</taxon>
        <taxon>Bacilli</taxon>
        <taxon>Bacillales</taxon>
        <taxon>Paenibacillaceae</taxon>
        <taxon>Brevibacillus</taxon>
    </lineage>
</organism>
<comment type="function">
    <text evidence="8">This protein is part of the stalk that links CF(0) to CF(1). It either transmits conformational changes from CF(0) to CF(1) or is implicated in proton conduction.</text>
</comment>
<dbReference type="AlphaFoldDB" id="A0A938XTH9"/>
<protein>
    <recommendedName>
        <fullName evidence="8">ATP synthase subunit delta</fullName>
    </recommendedName>
    <alternativeName>
        <fullName evidence="8">ATP synthase F(1) sector subunit delta</fullName>
    </alternativeName>
    <alternativeName>
        <fullName evidence="8">F-type ATPase subunit delta</fullName>
        <shortName evidence="8">F-ATPase subunit delta</shortName>
    </alternativeName>
</protein>
<dbReference type="NCBIfam" id="TIGR01145">
    <property type="entry name" value="ATP_synt_delta"/>
    <property type="match status" value="1"/>
</dbReference>
<accession>A0A938XTH9</accession>
<evidence type="ECO:0000313" key="10">
    <source>
        <dbReference type="Proteomes" id="UP000717624"/>
    </source>
</evidence>
<keyword evidence="5 8" id="KW-0472">Membrane</keyword>
<keyword evidence="7 8" id="KW-0066">ATP synthesis</keyword>
<dbReference type="InterPro" id="IPR026015">
    <property type="entry name" value="ATP_synth_OSCP/delta_N_sf"/>
</dbReference>
<comment type="similarity">
    <text evidence="8">Belongs to the ATPase delta chain family.</text>
</comment>
<dbReference type="Gene3D" id="1.10.520.20">
    <property type="entry name" value="N-terminal domain of the delta subunit of the F1F0-ATP synthase"/>
    <property type="match status" value="1"/>
</dbReference>
<dbReference type="RefSeq" id="WP_204517903.1">
    <property type="nucleotide sequence ID" value="NZ_BAABIN010000020.1"/>
</dbReference>
<comment type="subcellular location">
    <subcellularLocation>
        <location evidence="8">Cell membrane</location>
        <topology evidence="8">Peripheral membrane protein</topology>
    </subcellularLocation>
    <subcellularLocation>
        <location evidence="1">Membrane</location>
    </subcellularLocation>
</comment>
<name>A0A938XTH9_9BACL</name>
<dbReference type="GO" id="GO:0005886">
    <property type="term" value="C:plasma membrane"/>
    <property type="evidence" value="ECO:0007669"/>
    <property type="project" value="UniProtKB-SubCell"/>
</dbReference>
<proteinExistence type="inferred from homology"/>
<evidence type="ECO:0000256" key="5">
    <source>
        <dbReference type="ARBA" id="ARBA00023136"/>
    </source>
</evidence>